<protein>
    <submittedName>
        <fullName evidence="3">Uncharacterized protein</fullName>
    </submittedName>
</protein>
<feature type="transmembrane region" description="Helical" evidence="2">
    <location>
        <begin position="219"/>
        <end position="241"/>
    </location>
</feature>
<evidence type="ECO:0000313" key="3">
    <source>
        <dbReference type="EMBL" id="MBC1316578.1"/>
    </source>
</evidence>
<feature type="transmembrane region" description="Helical" evidence="2">
    <location>
        <begin position="177"/>
        <end position="199"/>
    </location>
</feature>
<feature type="transmembrane region" description="Helical" evidence="2">
    <location>
        <begin position="303"/>
        <end position="321"/>
    </location>
</feature>
<evidence type="ECO:0000256" key="1">
    <source>
        <dbReference type="SAM" id="Coils"/>
    </source>
</evidence>
<keyword evidence="2" id="KW-0472">Membrane</keyword>
<sequence length="331" mass="37828">MAVTKQIITEIVANPLSNEEIINEATNSFILSYDEVGLPYDIISQVIFEKNINSESDMELIELNLSLIREELESRVEQGEIPEVDSLRYLKIPDKLTRHFSLAIAQRRFIERSVEKSEETIQQLESKISDKHEEIENMEITLQEMVEKNKEHEKNTEEHVKNTDDALQNIKNTKGQIYTEFVAILGIFSALIFTLFGGFKALSDAVSVSQNGEIPLTNTLIMASIVLGGLSLLIFSLMQGISKISGKNLRSCNCEDKNSCNHSVYERHPMMSWVIFFLFSTFMISLLFKYIPDDWKQSNPLMGLLVVLFYLTIVVIFFNIITRTKESKPPN</sequence>
<feature type="coiled-coil region" evidence="1">
    <location>
        <begin position="107"/>
        <end position="162"/>
    </location>
</feature>
<comment type="caution">
    <text evidence="3">The sequence shown here is derived from an EMBL/GenBank/DDBJ whole genome shotgun (WGS) entry which is preliminary data.</text>
</comment>
<keyword evidence="1" id="KW-0175">Coiled coil</keyword>
<feature type="transmembrane region" description="Helical" evidence="2">
    <location>
        <begin position="273"/>
        <end position="291"/>
    </location>
</feature>
<dbReference type="RefSeq" id="WP_185382215.1">
    <property type="nucleotide sequence ID" value="NZ_JAAROV010000002.1"/>
</dbReference>
<proteinExistence type="predicted"/>
<keyword evidence="2" id="KW-0812">Transmembrane</keyword>
<keyword evidence="2" id="KW-1133">Transmembrane helix</keyword>
<dbReference type="EMBL" id="JAAROV010000002">
    <property type="protein sequence ID" value="MBC1316578.1"/>
    <property type="molecule type" value="Genomic_DNA"/>
</dbReference>
<gene>
    <name evidence="3" type="ORF">HB811_07320</name>
</gene>
<evidence type="ECO:0000313" key="4">
    <source>
        <dbReference type="Proteomes" id="UP000543379"/>
    </source>
</evidence>
<name>A0A841XY90_9LIST</name>
<organism evidence="3 4">
    <name type="scientific">Listeria booriae</name>
    <dbReference type="NCBI Taxonomy" id="1552123"/>
    <lineage>
        <taxon>Bacteria</taxon>
        <taxon>Bacillati</taxon>
        <taxon>Bacillota</taxon>
        <taxon>Bacilli</taxon>
        <taxon>Bacillales</taxon>
        <taxon>Listeriaceae</taxon>
        <taxon>Listeria</taxon>
    </lineage>
</organism>
<dbReference type="Proteomes" id="UP000543379">
    <property type="component" value="Unassembled WGS sequence"/>
</dbReference>
<reference evidence="3 4" key="1">
    <citation type="submission" date="2020-03" db="EMBL/GenBank/DDBJ databases">
        <title>Soil Listeria distribution.</title>
        <authorList>
            <person name="Liao J."/>
            <person name="Wiedmann M."/>
        </authorList>
    </citation>
    <scope>NUCLEOTIDE SEQUENCE [LARGE SCALE GENOMIC DNA]</scope>
    <source>
        <strain evidence="3 4">FSL L7-1816</strain>
    </source>
</reference>
<dbReference type="AlphaFoldDB" id="A0A841XY90"/>
<accession>A0A841XY90</accession>
<evidence type="ECO:0000256" key="2">
    <source>
        <dbReference type="SAM" id="Phobius"/>
    </source>
</evidence>